<dbReference type="EMBL" id="VCIA01000002">
    <property type="protein sequence ID" value="TMN18800.1"/>
    <property type="molecule type" value="Genomic_DNA"/>
</dbReference>
<comment type="caution">
    <text evidence="1">The sequence shown here is derived from an EMBL/GenBank/DDBJ whole genome shotgun (WGS) entry which is preliminary data.</text>
</comment>
<dbReference type="OrthoDB" id="2453202at2"/>
<organism evidence="1 3">
    <name type="scientific">Lentibacillus cibarius</name>
    <dbReference type="NCBI Taxonomy" id="2583219"/>
    <lineage>
        <taxon>Bacteria</taxon>
        <taxon>Bacillati</taxon>
        <taxon>Bacillota</taxon>
        <taxon>Bacilli</taxon>
        <taxon>Bacillales</taxon>
        <taxon>Bacillaceae</taxon>
        <taxon>Lentibacillus</taxon>
    </lineage>
</organism>
<dbReference type="AlphaFoldDB" id="A0A5S3R644"/>
<dbReference type="Proteomes" id="UP000306980">
    <property type="component" value="Unassembled WGS sequence"/>
</dbReference>
<gene>
    <name evidence="1" type="ORF">FFL34_17765</name>
    <name evidence="2" type="ORF">FFL34_17930</name>
</gene>
<evidence type="ECO:0000313" key="2">
    <source>
        <dbReference type="EMBL" id="TMN18828.1"/>
    </source>
</evidence>
<sequence length="65" mass="7699">MAMTTADVEQALKTLEPKIQKSLHQTEQQNREDLEQELKTKITECFYNDVFEQAPGFWEFAEQFD</sequence>
<evidence type="ECO:0000313" key="1">
    <source>
        <dbReference type="EMBL" id="TMN18800.1"/>
    </source>
</evidence>
<reference evidence="1 3" key="1">
    <citation type="submission" date="2019-05" db="EMBL/GenBank/DDBJ databases">
        <title>Genomic analysis of Lentibacillus sp. NKC220-2.</title>
        <authorList>
            <person name="Oh Y.J."/>
        </authorList>
    </citation>
    <scope>NUCLEOTIDE SEQUENCE [LARGE SCALE GENOMIC DNA]</scope>
    <source>
        <strain evidence="1 3">NKC220-2</strain>
    </source>
</reference>
<accession>A0A5S3R644</accession>
<protein>
    <submittedName>
        <fullName evidence="1">Uncharacterized protein</fullName>
    </submittedName>
</protein>
<name>A0A5S3R644_9BACI</name>
<proteinExistence type="predicted"/>
<evidence type="ECO:0000313" key="3">
    <source>
        <dbReference type="Proteomes" id="UP000306980"/>
    </source>
</evidence>
<dbReference type="EMBL" id="VCIA01000002">
    <property type="protein sequence ID" value="TMN18828.1"/>
    <property type="molecule type" value="Genomic_DNA"/>
</dbReference>